<feature type="compositionally biased region" description="Basic and acidic residues" evidence="1">
    <location>
        <begin position="43"/>
        <end position="53"/>
    </location>
</feature>
<comment type="caution">
    <text evidence="2">The sequence shown here is derived from an EMBL/GenBank/DDBJ whole genome shotgun (WGS) entry which is preliminary data.</text>
</comment>
<dbReference type="Proteomes" id="UP001295794">
    <property type="component" value="Unassembled WGS sequence"/>
</dbReference>
<dbReference type="AlphaFoldDB" id="A0AAD2HKP8"/>
<evidence type="ECO:0000313" key="3">
    <source>
        <dbReference type="Proteomes" id="UP001295794"/>
    </source>
</evidence>
<name>A0AAD2HKP8_9AGAR</name>
<feature type="non-terminal residue" evidence="2">
    <location>
        <position position="121"/>
    </location>
</feature>
<evidence type="ECO:0000256" key="1">
    <source>
        <dbReference type="SAM" id="MobiDB-lite"/>
    </source>
</evidence>
<proteinExistence type="predicted"/>
<feature type="region of interest" description="Disordered" evidence="1">
    <location>
        <begin position="1"/>
        <end position="102"/>
    </location>
</feature>
<dbReference type="EMBL" id="CAVNYO010000412">
    <property type="protein sequence ID" value="CAK5276680.1"/>
    <property type="molecule type" value="Genomic_DNA"/>
</dbReference>
<accession>A0AAD2HKP8</accession>
<organism evidence="2 3">
    <name type="scientific">Mycena citricolor</name>
    <dbReference type="NCBI Taxonomy" id="2018698"/>
    <lineage>
        <taxon>Eukaryota</taxon>
        <taxon>Fungi</taxon>
        <taxon>Dikarya</taxon>
        <taxon>Basidiomycota</taxon>
        <taxon>Agaricomycotina</taxon>
        <taxon>Agaricomycetes</taxon>
        <taxon>Agaricomycetidae</taxon>
        <taxon>Agaricales</taxon>
        <taxon>Marasmiineae</taxon>
        <taxon>Mycenaceae</taxon>
        <taxon>Mycena</taxon>
    </lineage>
</organism>
<feature type="compositionally biased region" description="Polar residues" evidence="1">
    <location>
        <begin position="25"/>
        <end position="36"/>
    </location>
</feature>
<evidence type="ECO:0000313" key="2">
    <source>
        <dbReference type="EMBL" id="CAK5276680.1"/>
    </source>
</evidence>
<sequence length="121" mass="13010">MTGDMPGGDSSRRPGPFYMNPGARSATSTATPSQRNAVAPNRQHHDQKLDAAARDTTQTRTLPGRRTRGFGKRPPFVRLPACSSESKRSQESTGSASCIQCHPSVAHASCTSRAETGNERR</sequence>
<protein>
    <submittedName>
        <fullName evidence="2">Uncharacterized protein</fullName>
    </submittedName>
</protein>
<reference evidence="2" key="1">
    <citation type="submission" date="2023-11" db="EMBL/GenBank/DDBJ databases">
        <authorList>
            <person name="De Vega J J."/>
            <person name="De Vega J J."/>
        </authorList>
    </citation>
    <scope>NUCLEOTIDE SEQUENCE</scope>
</reference>
<keyword evidence="3" id="KW-1185">Reference proteome</keyword>
<gene>
    <name evidence="2" type="ORF">MYCIT1_LOCUS25141</name>
</gene>